<reference evidence="3 4" key="1">
    <citation type="submission" date="2013-03" db="EMBL/GenBank/DDBJ databases">
        <title>The Genome Sequence of Exophiala aquamarina CBS 119918.</title>
        <authorList>
            <consortium name="The Broad Institute Genomics Platform"/>
            <person name="Cuomo C."/>
            <person name="de Hoog S."/>
            <person name="Gorbushina A."/>
            <person name="Walker B."/>
            <person name="Young S.K."/>
            <person name="Zeng Q."/>
            <person name="Gargeya S."/>
            <person name="Fitzgerald M."/>
            <person name="Haas B."/>
            <person name="Abouelleil A."/>
            <person name="Allen A.W."/>
            <person name="Alvarado L."/>
            <person name="Arachchi H.M."/>
            <person name="Berlin A.M."/>
            <person name="Chapman S.B."/>
            <person name="Gainer-Dewar J."/>
            <person name="Goldberg J."/>
            <person name="Griggs A."/>
            <person name="Gujja S."/>
            <person name="Hansen M."/>
            <person name="Howarth C."/>
            <person name="Imamovic A."/>
            <person name="Ireland A."/>
            <person name="Larimer J."/>
            <person name="McCowan C."/>
            <person name="Murphy C."/>
            <person name="Pearson M."/>
            <person name="Poon T.W."/>
            <person name="Priest M."/>
            <person name="Roberts A."/>
            <person name="Saif S."/>
            <person name="Shea T."/>
            <person name="Sisk P."/>
            <person name="Sykes S."/>
            <person name="Wortman J."/>
            <person name="Nusbaum C."/>
            <person name="Birren B."/>
        </authorList>
    </citation>
    <scope>NUCLEOTIDE SEQUENCE [LARGE SCALE GENOMIC DNA]</scope>
    <source>
        <strain evidence="3 4">CBS 119918</strain>
    </source>
</reference>
<dbReference type="InterPro" id="IPR001810">
    <property type="entry name" value="F-box_dom"/>
</dbReference>
<dbReference type="SUPFAM" id="SSF81383">
    <property type="entry name" value="F-box domain"/>
    <property type="match status" value="1"/>
</dbReference>
<dbReference type="RefSeq" id="XP_013266076.1">
    <property type="nucleotide sequence ID" value="XM_013410622.1"/>
</dbReference>
<name>A0A072PUF1_9EURO</name>
<dbReference type="InterPro" id="IPR036047">
    <property type="entry name" value="F-box-like_dom_sf"/>
</dbReference>
<dbReference type="HOGENOM" id="CLU_586642_0_0_1"/>
<dbReference type="STRING" id="1182545.A0A072PUF1"/>
<dbReference type="OrthoDB" id="5422579at2759"/>
<feature type="compositionally biased region" description="Acidic residues" evidence="1">
    <location>
        <begin position="453"/>
        <end position="465"/>
    </location>
</feature>
<dbReference type="EMBL" id="AMGV01000001">
    <property type="protein sequence ID" value="KEF63486.1"/>
    <property type="molecule type" value="Genomic_DNA"/>
</dbReference>
<dbReference type="CDD" id="cd09917">
    <property type="entry name" value="F-box_SF"/>
    <property type="match status" value="1"/>
</dbReference>
<dbReference type="PROSITE" id="PS50181">
    <property type="entry name" value="FBOX"/>
    <property type="match status" value="1"/>
</dbReference>
<comment type="caution">
    <text evidence="3">The sequence shown here is derived from an EMBL/GenBank/DDBJ whole genome shotgun (WGS) entry which is preliminary data.</text>
</comment>
<dbReference type="Pfam" id="PF00646">
    <property type="entry name" value="F-box"/>
    <property type="match status" value="1"/>
</dbReference>
<feature type="region of interest" description="Disordered" evidence="1">
    <location>
        <begin position="430"/>
        <end position="465"/>
    </location>
</feature>
<gene>
    <name evidence="3" type="ORF">A1O9_01464</name>
</gene>
<feature type="compositionally biased region" description="Acidic residues" evidence="1">
    <location>
        <begin position="430"/>
        <end position="445"/>
    </location>
</feature>
<accession>A0A072PUF1</accession>
<evidence type="ECO:0000259" key="2">
    <source>
        <dbReference type="PROSITE" id="PS50181"/>
    </source>
</evidence>
<proteinExistence type="predicted"/>
<dbReference type="GeneID" id="25276410"/>
<evidence type="ECO:0000256" key="1">
    <source>
        <dbReference type="SAM" id="MobiDB-lite"/>
    </source>
</evidence>
<dbReference type="VEuPathDB" id="FungiDB:A1O9_01464"/>
<protein>
    <recommendedName>
        <fullName evidence="2">F-box domain-containing protein</fullName>
    </recommendedName>
</protein>
<evidence type="ECO:0000313" key="4">
    <source>
        <dbReference type="Proteomes" id="UP000027920"/>
    </source>
</evidence>
<keyword evidence="4" id="KW-1185">Reference proteome</keyword>
<organism evidence="3 4">
    <name type="scientific">Exophiala aquamarina CBS 119918</name>
    <dbReference type="NCBI Taxonomy" id="1182545"/>
    <lineage>
        <taxon>Eukaryota</taxon>
        <taxon>Fungi</taxon>
        <taxon>Dikarya</taxon>
        <taxon>Ascomycota</taxon>
        <taxon>Pezizomycotina</taxon>
        <taxon>Eurotiomycetes</taxon>
        <taxon>Chaetothyriomycetidae</taxon>
        <taxon>Chaetothyriales</taxon>
        <taxon>Herpotrichiellaceae</taxon>
        <taxon>Exophiala</taxon>
    </lineage>
</organism>
<dbReference type="AlphaFoldDB" id="A0A072PUF1"/>
<evidence type="ECO:0000313" key="3">
    <source>
        <dbReference type="EMBL" id="KEF63486.1"/>
    </source>
</evidence>
<feature type="domain" description="F-box" evidence="2">
    <location>
        <begin position="1"/>
        <end position="43"/>
    </location>
</feature>
<dbReference type="Proteomes" id="UP000027920">
    <property type="component" value="Unassembled WGS sequence"/>
</dbReference>
<sequence>MEDFPDEVLLKICRHLNFTDVSNLRCVTSRFAPIGAEVLIKRVRFHVSQVSLERLDAIASHQVLSKAVDTVFFEGNILANVGCIHAFSRHFEADHHNIDRPKTPGADATDREVRLYERNRQKFQQEISTKYERYRKLYDAQQTILNSGTYATLIAGSISQFPKLRKVVLSTVGRCKHVLSERFMTMFAVDCALPLEPDTCHTKEQLKALLVPQDQPLTVIRELEVHVLSPKFFTGFLPSHTICQVFANLKVINLNFRLERDDRNELDIMTAENCYGSFANGHLRDALKAASGLQKLTINFDDFGYFGPCTHLKHVLGESVWPDLDLLDLDCMSTTQEYLIDTLKRQPVLTKLTLGFFTLEDGRWTTATDMMRKELRLNLFVAHGVLEDSERMHPMHLIDTDAYMEDFAEFSLTNALDMYVTDHDLEEEDYHPLDDENFTDPDELREDFGPYMDSDEAFDEMDCSE</sequence>